<feature type="transmembrane region" description="Helical" evidence="10">
    <location>
        <begin position="1310"/>
        <end position="1333"/>
    </location>
</feature>
<feature type="transmembrane region" description="Helical" evidence="10">
    <location>
        <begin position="538"/>
        <end position="555"/>
    </location>
</feature>
<sequence>MAVNGGCPLWEHDDITECGRLVYIDYYVPVGVLCVFASVVGYRVVRSLWVLQWVTERRWRQRAVGEGEQEPLVARGQDGGRRRGRCYASTVGDGGDGGSCEWEGKEPGKRTQSLMEEHFSIENLRLEDSHGNPHGVAEVVRRGLLEKCRTVVECLLCLVQVCLHCGVLVEARRRQELQELFPENSTVVRLGLWVCLAGTCLLRLGNVNQNVQWIGRLGNLWALSFVSYFGLFVASVLPFRSVCLGSIDSVIGGRYYKSQFFLDLGLFLLLFTANIRNELAVLYHTSPGVVPSPEPIASLASFISWSWVDKFIWNAHLRRVEFKDIWGLRMDDYSIFVAKRFHRYVLKKRVKRSITRNLIGFLSTGFTLQCLWGSADALMTFVPTILLKRVLEYVDDPSRTPKNVAWFYVFGMFISRLTVTVFQGQALFTGRRICIRLKSLVISEIYNKALRRSISVGSGSNASSQSSSQVTLDLHGLSAADEIDGDEKSKPANLGAIINLMAVDSIKVSQVSAYIHMLLESVVMAIVAMVLLYRLLGWSALVGATFIICILPINLRFATKLGELQEDALACTDRRIQKLNETLQAIRIIKFFAWEDKFESDVQKIREMELSVMLRRVVVWSLSSFVWYITPTLVASASFCVYIYVQGEVLTTPVAFTALSLFVLLRNPLDQLCDIVFSLVQCSVSLRRIQNFLDQDETPKYRQLTVKKDRLGFSNATIGWDHDSATDFKLKNLNIDFKIGKLNVIVGPTGSGKTSLLMGLLGEINLSEGKIYVPALNPREDLVVDADGMTDSIGYCSQSAWLLNDTLRNNILFSAPYEANRYNAVIHACGLTRDLEILNAGDQTEVGEKGITLSGGQKQRVSLARAMYSRARHILLDDCLSAVDSHTAQWIYKHCITGPLMEGRTCVLVSHNTALTLKNADWVVILENAKVTAQGEPLELFNRGLLGEDDLLKSSLMSTKTSSVNLKRMDDNRSDLDLGKLHKKISKEGISSINGATQKSVPETDEDRAKRGKLIKEEVKQEGVVGLDVYMWYGKIFGRNIFLFLFFVFLLEEFISMRQSWWLRTWASTLGDGSKVSILTGSASTLMSHNFASLKHSTDNAVTILSTILRPGAKTLSTTTRNTFYYLSIYILLGTLRALISTVKVILSYISGLKASRKIFTLLLKKVLYAKLRFFDSTPTGRIMNRFSRDVEAIDEELIPFFEGAFASLVQCITTILLIGYITPVFLFFAIVICVSYYIVGYFYLVGSRELQRFESITKSPIHQHFSETLVGVTTIRAFGDERRFLADNLSKVDTHNRPFFYLWVTNRWLAFRIDFIGAFVILASGIFILLNVNSLDAGLAGISLIYAISFTEGALWLVRLYSNVEMTMNSVERLKEYMKIEQEPSTGLYEPPPEWPDRGKIEVNNLSLRYASNLPKVIKNVTFTVEPQSKVGIVGRTGAGKSTIITALFRFLDPDTGTIKLDNVDITSIRLKRLRQSITIIPQDPVLFAGTIKSNLDPYSEYADDRIFEALKRVNLIVQEELTPTDIPSSSSSLSFENVNKFLDLTSEITEGGSNLSQGQRQLVCLARSLLRNPKAILLDEATASIDYASDAKIQQTIREEFSGSTILTIAHRLRSIIDYDKVLVIDSGELAEYDHPYTLLLNKGSLFYRMCEDSDELEALIQLAKEAFVKKLNSRY</sequence>
<dbReference type="PROSITE" id="PS00211">
    <property type="entry name" value="ABC_TRANSPORTER_1"/>
    <property type="match status" value="2"/>
</dbReference>
<feature type="domain" description="ABC transmembrane type-1" evidence="12">
    <location>
        <begin position="1043"/>
        <end position="1367"/>
    </location>
</feature>
<evidence type="ECO:0000256" key="8">
    <source>
        <dbReference type="ARBA" id="ARBA00023136"/>
    </source>
</evidence>
<dbReference type="Pfam" id="PF00005">
    <property type="entry name" value="ABC_tran"/>
    <property type="match status" value="2"/>
</dbReference>
<keyword evidence="2" id="KW-0813">Transport</keyword>
<dbReference type="InterPro" id="IPR036640">
    <property type="entry name" value="ABC1_TM_sf"/>
</dbReference>
<evidence type="ECO:0000256" key="2">
    <source>
        <dbReference type="ARBA" id="ARBA00022448"/>
    </source>
</evidence>
<dbReference type="EMBL" id="CP002504">
    <property type="protein sequence ID" value="AET41687.1"/>
    <property type="molecule type" value="Genomic_DNA"/>
</dbReference>
<keyword evidence="6" id="KW-0067">ATP-binding</keyword>
<protein>
    <recommendedName>
        <fullName evidence="15">ATP-dependent bile acid permease</fullName>
    </recommendedName>
</protein>
<dbReference type="FunCoup" id="G8JXW3">
    <property type="interactions" value="122"/>
</dbReference>
<dbReference type="eggNOG" id="KOG0054">
    <property type="taxonomic scope" value="Eukaryota"/>
</dbReference>
<dbReference type="InterPro" id="IPR003593">
    <property type="entry name" value="AAA+_ATPase"/>
</dbReference>
<dbReference type="FunFam" id="3.40.50.300:FF:000825">
    <property type="entry name" value="ABC bile acid transporter"/>
    <property type="match status" value="1"/>
</dbReference>
<dbReference type="CDD" id="cd03250">
    <property type="entry name" value="ABCC_MRP_domain1"/>
    <property type="match status" value="1"/>
</dbReference>
<dbReference type="GO" id="GO:0045121">
    <property type="term" value="C:membrane raft"/>
    <property type="evidence" value="ECO:0007669"/>
    <property type="project" value="EnsemblFungi"/>
</dbReference>
<dbReference type="PANTHER" id="PTHR24223:SF353">
    <property type="entry name" value="ABC TRANSPORTER ATP-BINDING PROTEIN_PERMEASE VMR1-RELATED"/>
    <property type="match status" value="1"/>
</dbReference>
<evidence type="ECO:0000256" key="5">
    <source>
        <dbReference type="ARBA" id="ARBA00022741"/>
    </source>
</evidence>
<dbReference type="GO" id="GO:0016887">
    <property type="term" value="F:ATP hydrolysis activity"/>
    <property type="evidence" value="ECO:0007669"/>
    <property type="project" value="InterPro"/>
</dbReference>
<reference evidence="14" key="1">
    <citation type="journal article" date="2012" name="G3 (Bethesda)">
        <title>Pichia sorbitophila, an interspecies yeast hybrid reveals early steps of genome resolution following polyploidization.</title>
        <authorList>
            <person name="Leh Louis V."/>
            <person name="Despons L."/>
            <person name="Friedrich A."/>
            <person name="Martin T."/>
            <person name="Durrens P."/>
            <person name="Casaregola S."/>
            <person name="Neuveglise C."/>
            <person name="Fairhead C."/>
            <person name="Marck C."/>
            <person name="Cruz J.A."/>
            <person name="Straub M.L."/>
            <person name="Kugler V."/>
            <person name="Sacerdot C."/>
            <person name="Uzunov Z."/>
            <person name="Thierry A."/>
            <person name="Weiss S."/>
            <person name="Bleykasten C."/>
            <person name="De Montigny J."/>
            <person name="Jacques N."/>
            <person name="Jung P."/>
            <person name="Lemaire M."/>
            <person name="Mallet S."/>
            <person name="Morel G."/>
            <person name="Richard G.F."/>
            <person name="Sarkar A."/>
            <person name="Savel G."/>
            <person name="Schacherer J."/>
            <person name="Seret M.L."/>
            <person name="Talla E."/>
            <person name="Samson G."/>
            <person name="Jubin C."/>
            <person name="Poulain J."/>
            <person name="Vacherie B."/>
            <person name="Barbe V."/>
            <person name="Pelletier E."/>
            <person name="Sherman D.J."/>
            <person name="Westhof E."/>
            <person name="Weissenbach J."/>
            <person name="Baret P.V."/>
            <person name="Wincker P."/>
            <person name="Gaillardin C."/>
            <person name="Dujon B."/>
            <person name="Souciet J.L."/>
        </authorList>
    </citation>
    <scope>NUCLEOTIDE SEQUENCE [LARGE SCALE GENOMIC DNA]</scope>
    <source>
        <strain evidence="14">CBS 270.75 / DBVPG 7215 / KCTC 17166 / NRRL Y-17582</strain>
    </source>
</reference>
<dbReference type="GO" id="GO:0140359">
    <property type="term" value="F:ABC-type transporter activity"/>
    <property type="evidence" value="ECO:0007669"/>
    <property type="project" value="InterPro"/>
</dbReference>
<dbReference type="CDD" id="cd18596">
    <property type="entry name" value="ABC_6TM_VMR1_D1_like"/>
    <property type="match status" value="1"/>
</dbReference>
<dbReference type="RefSeq" id="XP_003648504.1">
    <property type="nucleotide sequence ID" value="XM_003648456.1"/>
</dbReference>
<feature type="domain" description="ABC transmembrane type-1" evidence="12">
    <location>
        <begin position="377"/>
        <end position="681"/>
    </location>
</feature>
<dbReference type="KEGG" id="erc:Ecym_8418"/>
<dbReference type="InterPro" id="IPR027417">
    <property type="entry name" value="P-loop_NTPase"/>
</dbReference>
<evidence type="ECO:0000256" key="6">
    <source>
        <dbReference type="ARBA" id="ARBA00022840"/>
    </source>
</evidence>
<evidence type="ECO:0000259" key="11">
    <source>
        <dbReference type="PROSITE" id="PS50893"/>
    </source>
</evidence>
<dbReference type="PANTHER" id="PTHR24223">
    <property type="entry name" value="ATP-BINDING CASSETTE SUB-FAMILY C"/>
    <property type="match status" value="1"/>
</dbReference>
<feature type="transmembrane region" description="Helical" evidence="10">
    <location>
        <begin position="260"/>
        <end position="276"/>
    </location>
</feature>
<evidence type="ECO:0000256" key="9">
    <source>
        <dbReference type="ARBA" id="ARBA00023180"/>
    </source>
</evidence>
<feature type="transmembrane region" description="Helical" evidence="10">
    <location>
        <begin position="26"/>
        <end position="45"/>
    </location>
</feature>
<dbReference type="GO" id="GO:0033285">
    <property type="term" value="F:ATPase-coupled monocarboxylic acid transmembrane transporter activity"/>
    <property type="evidence" value="ECO:0007669"/>
    <property type="project" value="EnsemblFungi"/>
</dbReference>
<keyword evidence="14" id="KW-1185">Reference proteome</keyword>
<keyword evidence="3 10" id="KW-0812">Transmembrane</keyword>
<dbReference type="SUPFAM" id="SSF52540">
    <property type="entry name" value="P-loop containing nucleoside triphosphate hydrolases"/>
    <property type="match status" value="2"/>
</dbReference>
<dbReference type="SUPFAM" id="SSF90123">
    <property type="entry name" value="ABC transporter transmembrane region"/>
    <property type="match status" value="2"/>
</dbReference>
<evidence type="ECO:0000313" key="14">
    <source>
        <dbReference type="Proteomes" id="UP000006790"/>
    </source>
</evidence>
<comment type="subcellular location">
    <subcellularLocation>
        <location evidence="1">Membrane</location>
        <topology evidence="1">Multi-pass membrane protein</topology>
    </subcellularLocation>
</comment>
<keyword evidence="8 10" id="KW-0472">Membrane</keyword>
<dbReference type="Pfam" id="PF00664">
    <property type="entry name" value="ABC_membrane"/>
    <property type="match status" value="2"/>
</dbReference>
<dbReference type="Proteomes" id="UP000006790">
    <property type="component" value="Chromosome 8"/>
</dbReference>
<dbReference type="PROSITE" id="PS50929">
    <property type="entry name" value="ABC_TM1F"/>
    <property type="match status" value="2"/>
</dbReference>
<evidence type="ECO:0000256" key="1">
    <source>
        <dbReference type="ARBA" id="ARBA00004141"/>
    </source>
</evidence>
<dbReference type="CDD" id="cd03369">
    <property type="entry name" value="ABCC_NFT1"/>
    <property type="match status" value="1"/>
</dbReference>
<feature type="domain" description="ABC transporter" evidence="11">
    <location>
        <begin position="706"/>
        <end position="953"/>
    </location>
</feature>
<dbReference type="Gene3D" id="1.20.1560.10">
    <property type="entry name" value="ABC transporter type 1, transmembrane domain"/>
    <property type="match status" value="2"/>
</dbReference>
<organism evidence="13 14">
    <name type="scientific">Eremothecium cymbalariae (strain CBS 270.75 / DBVPG 7215 / KCTC 17166 / NRRL Y-17582)</name>
    <name type="common">Yeast</name>
    <dbReference type="NCBI Taxonomy" id="931890"/>
    <lineage>
        <taxon>Eukaryota</taxon>
        <taxon>Fungi</taxon>
        <taxon>Dikarya</taxon>
        <taxon>Ascomycota</taxon>
        <taxon>Saccharomycotina</taxon>
        <taxon>Saccharomycetes</taxon>
        <taxon>Saccharomycetales</taxon>
        <taxon>Saccharomycetaceae</taxon>
        <taxon>Eremothecium</taxon>
    </lineage>
</organism>
<evidence type="ECO:0000256" key="7">
    <source>
        <dbReference type="ARBA" id="ARBA00022989"/>
    </source>
</evidence>
<feature type="transmembrane region" description="Helical" evidence="10">
    <location>
        <begin position="358"/>
        <end position="386"/>
    </location>
</feature>
<dbReference type="STRING" id="931890.G8JXW3"/>
<dbReference type="CDD" id="cd18604">
    <property type="entry name" value="ABC_6TM_VMR1_D2_like"/>
    <property type="match status" value="1"/>
</dbReference>
<dbReference type="InterPro" id="IPR011527">
    <property type="entry name" value="ABC1_TM_dom"/>
</dbReference>
<evidence type="ECO:0000259" key="12">
    <source>
        <dbReference type="PROSITE" id="PS50929"/>
    </source>
</evidence>
<feature type="transmembrane region" description="Helical" evidence="10">
    <location>
        <begin position="511"/>
        <end position="532"/>
    </location>
</feature>
<dbReference type="InterPro" id="IPR017871">
    <property type="entry name" value="ABC_transporter-like_CS"/>
</dbReference>
<feature type="domain" description="ABC transporter" evidence="11">
    <location>
        <begin position="1402"/>
        <end position="1654"/>
    </location>
</feature>
<keyword evidence="9" id="KW-0325">Glycoprotein</keyword>
<keyword evidence="5" id="KW-0547">Nucleotide-binding</keyword>
<keyword evidence="7 10" id="KW-1133">Transmembrane helix</keyword>
<dbReference type="GeneID" id="11470024"/>
<dbReference type="InterPro" id="IPR050173">
    <property type="entry name" value="ABC_transporter_C-like"/>
</dbReference>
<evidence type="ECO:0008006" key="15">
    <source>
        <dbReference type="Google" id="ProtNLM"/>
    </source>
</evidence>
<feature type="transmembrane region" description="Helical" evidence="10">
    <location>
        <begin position="1225"/>
        <end position="1245"/>
    </location>
</feature>
<keyword evidence="4" id="KW-0677">Repeat</keyword>
<dbReference type="OMA" id="RRRYILW"/>
<accession>G8JXW3</accession>
<dbReference type="GO" id="GO:0005524">
    <property type="term" value="F:ATP binding"/>
    <property type="evidence" value="ECO:0007669"/>
    <property type="project" value="UniProtKB-KW"/>
</dbReference>
<dbReference type="GO" id="GO:0000329">
    <property type="term" value="C:fungal-type vacuole membrane"/>
    <property type="evidence" value="ECO:0007669"/>
    <property type="project" value="EnsemblFungi"/>
</dbReference>
<proteinExistence type="predicted"/>
<dbReference type="Gene3D" id="3.40.50.300">
    <property type="entry name" value="P-loop containing nucleotide triphosphate hydrolases"/>
    <property type="match status" value="2"/>
</dbReference>
<feature type="transmembrane region" description="Helical" evidence="10">
    <location>
        <begin position="1339"/>
        <end position="1359"/>
    </location>
</feature>
<name>G8JXW3_ERECY</name>
<dbReference type="OrthoDB" id="6500128at2759"/>
<dbReference type="SMART" id="SM00382">
    <property type="entry name" value="AAA"/>
    <property type="match status" value="2"/>
</dbReference>
<evidence type="ECO:0000256" key="10">
    <source>
        <dbReference type="SAM" id="Phobius"/>
    </source>
</evidence>
<evidence type="ECO:0000256" key="4">
    <source>
        <dbReference type="ARBA" id="ARBA00022737"/>
    </source>
</evidence>
<feature type="transmembrane region" description="Helical" evidence="10">
    <location>
        <begin position="406"/>
        <end position="428"/>
    </location>
</feature>
<evidence type="ECO:0000256" key="3">
    <source>
        <dbReference type="ARBA" id="ARBA00022692"/>
    </source>
</evidence>
<dbReference type="PROSITE" id="PS50893">
    <property type="entry name" value="ABC_TRANSPORTER_2"/>
    <property type="match status" value="2"/>
</dbReference>
<feature type="transmembrane region" description="Helical" evidence="10">
    <location>
        <begin position="1124"/>
        <end position="1150"/>
    </location>
</feature>
<dbReference type="InterPro" id="IPR003439">
    <property type="entry name" value="ABC_transporter-like_ATP-bd"/>
</dbReference>
<dbReference type="HOGENOM" id="CLU_000604_27_0_1"/>
<evidence type="ECO:0000313" key="13">
    <source>
        <dbReference type="EMBL" id="AET41687.1"/>
    </source>
</evidence>
<dbReference type="FunFam" id="3.40.50.300:FF:000565">
    <property type="entry name" value="ABC bile acid transporter"/>
    <property type="match status" value="1"/>
</dbReference>
<feature type="transmembrane region" description="Helical" evidence="10">
    <location>
        <begin position="617"/>
        <end position="644"/>
    </location>
</feature>
<dbReference type="InParanoid" id="G8JXW3"/>
<gene>
    <name evidence="13" type="ordered locus">Ecym_8418</name>
</gene>
<feature type="transmembrane region" description="Helical" evidence="10">
    <location>
        <begin position="220"/>
        <end position="239"/>
    </location>
</feature>
<feature type="transmembrane region" description="Helical" evidence="10">
    <location>
        <begin position="1198"/>
        <end position="1219"/>
    </location>
</feature>